<dbReference type="Pfam" id="PF01638">
    <property type="entry name" value="HxlR"/>
    <property type="match status" value="1"/>
</dbReference>
<dbReference type="EMBL" id="JADLQN010000001">
    <property type="protein sequence ID" value="MBF6354227.1"/>
    <property type="molecule type" value="Genomic_DNA"/>
</dbReference>
<protein>
    <submittedName>
        <fullName evidence="5">Helix-turn-helix transcriptional regulator</fullName>
    </submittedName>
</protein>
<comment type="caution">
    <text evidence="5">The sequence shown here is derived from an EMBL/GenBank/DDBJ whole genome shotgun (WGS) entry which is preliminary data.</text>
</comment>
<dbReference type="InterPro" id="IPR036388">
    <property type="entry name" value="WH-like_DNA-bd_sf"/>
</dbReference>
<reference evidence="5 6" key="1">
    <citation type="submission" date="2020-10" db="EMBL/GenBank/DDBJ databases">
        <title>Identification of Nocardia species via Next-generation sequencing and recognition of intraspecies genetic diversity.</title>
        <authorList>
            <person name="Li P."/>
            <person name="Li P."/>
            <person name="Lu B."/>
        </authorList>
    </citation>
    <scope>NUCLEOTIDE SEQUENCE [LARGE SCALE GENOMIC DNA]</scope>
    <source>
        <strain evidence="5 6">BJ06-0143</strain>
    </source>
</reference>
<dbReference type="InterPro" id="IPR002577">
    <property type="entry name" value="HTH_HxlR"/>
</dbReference>
<organism evidence="5 6">
    <name type="scientific">Nocardia higoensis</name>
    <dbReference type="NCBI Taxonomy" id="228599"/>
    <lineage>
        <taxon>Bacteria</taxon>
        <taxon>Bacillati</taxon>
        <taxon>Actinomycetota</taxon>
        <taxon>Actinomycetes</taxon>
        <taxon>Mycobacteriales</taxon>
        <taxon>Nocardiaceae</taxon>
        <taxon>Nocardia</taxon>
    </lineage>
</organism>
<dbReference type="PROSITE" id="PS51118">
    <property type="entry name" value="HTH_HXLR"/>
    <property type="match status" value="1"/>
</dbReference>
<dbReference type="Proteomes" id="UP000707731">
    <property type="component" value="Unassembled WGS sequence"/>
</dbReference>
<dbReference type="RefSeq" id="WP_195001020.1">
    <property type="nucleotide sequence ID" value="NZ_JADLQN010000001.1"/>
</dbReference>
<dbReference type="SUPFAM" id="SSF46785">
    <property type="entry name" value="Winged helix' DNA-binding domain"/>
    <property type="match status" value="1"/>
</dbReference>
<accession>A0ABS0D9A7</accession>
<sequence length="133" mass="14908">MPRSNCPINRGVELLGDHWSLVILRDVTFCDHRTFRDLLTGSREGISPPTLSRRLAHLVETGLLHKAPAPRGSQGRYSLTEKGIELVPLLFELARVGHLLDPSTASTEPRFEGWYGDGKRIHGFMDELRSGHL</sequence>
<feature type="domain" description="HTH hxlR-type" evidence="4">
    <location>
        <begin position="6"/>
        <end position="105"/>
    </location>
</feature>
<keyword evidence="2" id="KW-0238">DNA-binding</keyword>
<dbReference type="PANTHER" id="PTHR33204:SF18">
    <property type="entry name" value="TRANSCRIPTIONAL REGULATORY PROTEIN"/>
    <property type="match status" value="1"/>
</dbReference>
<keyword evidence="6" id="KW-1185">Reference proteome</keyword>
<evidence type="ECO:0000256" key="2">
    <source>
        <dbReference type="ARBA" id="ARBA00023125"/>
    </source>
</evidence>
<evidence type="ECO:0000256" key="1">
    <source>
        <dbReference type="ARBA" id="ARBA00023015"/>
    </source>
</evidence>
<evidence type="ECO:0000259" key="4">
    <source>
        <dbReference type="PROSITE" id="PS51118"/>
    </source>
</evidence>
<evidence type="ECO:0000256" key="3">
    <source>
        <dbReference type="ARBA" id="ARBA00023163"/>
    </source>
</evidence>
<gene>
    <name evidence="5" type="ORF">IU449_06675</name>
</gene>
<dbReference type="PANTHER" id="PTHR33204">
    <property type="entry name" value="TRANSCRIPTIONAL REGULATOR, MARR FAMILY"/>
    <property type="match status" value="1"/>
</dbReference>
<evidence type="ECO:0000313" key="5">
    <source>
        <dbReference type="EMBL" id="MBF6354227.1"/>
    </source>
</evidence>
<proteinExistence type="predicted"/>
<keyword evidence="1" id="KW-0805">Transcription regulation</keyword>
<dbReference type="InterPro" id="IPR036390">
    <property type="entry name" value="WH_DNA-bd_sf"/>
</dbReference>
<dbReference type="Gene3D" id="1.10.10.10">
    <property type="entry name" value="Winged helix-like DNA-binding domain superfamily/Winged helix DNA-binding domain"/>
    <property type="match status" value="1"/>
</dbReference>
<evidence type="ECO:0000313" key="6">
    <source>
        <dbReference type="Proteomes" id="UP000707731"/>
    </source>
</evidence>
<keyword evidence="3" id="KW-0804">Transcription</keyword>
<name>A0ABS0D9A7_9NOCA</name>